<feature type="binding site" evidence="9">
    <location>
        <position position="100"/>
    </location>
    <ligand>
        <name>L-glutamine</name>
        <dbReference type="ChEBI" id="CHEBI:58359"/>
    </ligand>
</feature>
<dbReference type="InterPro" id="IPR033738">
    <property type="entry name" value="AsnB_N"/>
</dbReference>
<dbReference type="PANTHER" id="PTHR43284">
    <property type="entry name" value="ASPARAGINE SYNTHETASE (GLUTAMINE-HYDROLYZING)"/>
    <property type="match status" value="1"/>
</dbReference>
<feature type="active site" description="For GATase activity" evidence="8">
    <location>
        <position position="2"/>
    </location>
</feature>
<evidence type="ECO:0000256" key="3">
    <source>
        <dbReference type="ARBA" id="ARBA00012737"/>
    </source>
</evidence>
<dbReference type="SUPFAM" id="SSF56235">
    <property type="entry name" value="N-terminal nucleophile aminohydrolases (Ntn hydrolases)"/>
    <property type="match status" value="1"/>
</dbReference>
<keyword evidence="8" id="KW-0061">Asparagine biosynthesis</keyword>
<feature type="binding site" evidence="9">
    <location>
        <position position="289"/>
    </location>
    <ligand>
        <name>ATP</name>
        <dbReference type="ChEBI" id="CHEBI:30616"/>
    </ligand>
</feature>
<dbReference type="GO" id="GO:0004066">
    <property type="term" value="F:asparagine synthase (glutamine-hydrolyzing) activity"/>
    <property type="evidence" value="ECO:0007669"/>
    <property type="project" value="UniProtKB-EC"/>
</dbReference>
<accession>A0A3R9WHK9</accession>
<dbReference type="InterPro" id="IPR001962">
    <property type="entry name" value="Asn_synthase"/>
</dbReference>
<dbReference type="EMBL" id="RSDW01000001">
    <property type="protein sequence ID" value="RSL17380.1"/>
    <property type="molecule type" value="Genomic_DNA"/>
</dbReference>
<comment type="pathway">
    <text evidence="1">Amino-acid biosynthesis; L-asparagine biosynthesis; L-asparagine from L-aspartate (L-Gln route): step 1/1.</text>
</comment>
<dbReference type="GO" id="GO:0005829">
    <property type="term" value="C:cytosol"/>
    <property type="evidence" value="ECO:0007669"/>
    <property type="project" value="TreeGrafter"/>
</dbReference>
<evidence type="ECO:0000256" key="4">
    <source>
        <dbReference type="ARBA" id="ARBA00022741"/>
    </source>
</evidence>
<comment type="catalytic activity">
    <reaction evidence="7">
        <text>L-aspartate + L-glutamine + ATP + H2O = L-asparagine + L-glutamate + AMP + diphosphate + H(+)</text>
        <dbReference type="Rhea" id="RHEA:12228"/>
        <dbReference type="ChEBI" id="CHEBI:15377"/>
        <dbReference type="ChEBI" id="CHEBI:15378"/>
        <dbReference type="ChEBI" id="CHEBI:29985"/>
        <dbReference type="ChEBI" id="CHEBI:29991"/>
        <dbReference type="ChEBI" id="CHEBI:30616"/>
        <dbReference type="ChEBI" id="CHEBI:33019"/>
        <dbReference type="ChEBI" id="CHEBI:58048"/>
        <dbReference type="ChEBI" id="CHEBI:58359"/>
        <dbReference type="ChEBI" id="CHEBI:456215"/>
        <dbReference type="EC" id="6.3.5.4"/>
    </reaction>
</comment>
<dbReference type="InterPro" id="IPR029055">
    <property type="entry name" value="Ntn_hydrolases_N"/>
</dbReference>
<protein>
    <recommendedName>
        <fullName evidence="3">asparagine synthase (glutamine-hydrolyzing)</fullName>
        <ecNumber evidence="3">6.3.5.4</ecNumber>
    </recommendedName>
</protein>
<feature type="binding site" evidence="9">
    <location>
        <position position="262"/>
    </location>
    <ligand>
        <name>ATP</name>
        <dbReference type="ChEBI" id="CHEBI:30616"/>
    </ligand>
</feature>
<keyword evidence="5 9" id="KW-0067">ATP-binding</keyword>
<evidence type="ECO:0000256" key="10">
    <source>
        <dbReference type="PIRSR" id="PIRSR001589-3"/>
    </source>
</evidence>
<dbReference type="CDD" id="cd00712">
    <property type="entry name" value="AsnB"/>
    <property type="match status" value="1"/>
</dbReference>
<keyword evidence="8" id="KW-0028">Amino-acid biosynthesis</keyword>
<dbReference type="PANTHER" id="PTHR43284:SF1">
    <property type="entry name" value="ASPARAGINE SYNTHETASE"/>
    <property type="match status" value="1"/>
</dbReference>
<evidence type="ECO:0000256" key="8">
    <source>
        <dbReference type="PIRSR" id="PIRSR001589-1"/>
    </source>
</evidence>
<dbReference type="CDD" id="cd01991">
    <property type="entry name" value="Asn_synthase_B_C"/>
    <property type="match status" value="1"/>
</dbReference>
<dbReference type="OrthoDB" id="9763290at2"/>
<dbReference type="PIRSF" id="PIRSF001589">
    <property type="entry name" value="Asn_synthetase_glu-h"/>
    <property type="match status" value="1"/>
</dbReference>
<name>A0A3R9WHK9_9BACT</name>
<dbReference type="EC" id="6.3.5.4" evidence="3"/>
<proteinExistence type="inferred from homology"/>
<reference evidence="12 13" key="1">
    <citation type="submission" date="2018-12" db="EMBL/GenBank/DDBJ databases">
        <title>Sequencing of bacterial isolates from soil warming experiment in Harvard Forest, Massachusetts, USA.</title>
        <authorList>
            <person name="Deangelis K."/>
        </authorList>
    </citation>
    <scope>NUCLEOTIDE SEQUENCE [LARGE SCALE GENOMIC DNA]</scope>
    <source>
        <strain evidence="12 13">EB153</strain>
    </source>
</reference>
<evidence type="ECO:0000313" key="13">
    <source>
        <dbReference type="Proteomes" id="UP000269669"/>
    </source>
</evidence>
<comment type="caution">
    <text evidence="12">The sequence shown here is derived from an EMBL/GenBank/DDBJ whole genome shotgun (WGS) entry which is preliminary data.</text>
</comment>
<gene>
    <name evidence="12" type="ORF">EDE15_2912</name>
</gene>
<dbReference type="InterPro" id="IPR014729">
    <property type="entry name" value="Rossmann-like_a/b/a_fold"/>
</dbReference>
<dbReference type="SUPFAM" id="SSF52402">
    <property type="entry name" value="Adenine nucleotide alpha hydrolases-like"/>
    <property type="match status" value="1"/>
</dbReference>
<keyword evidence="6 8" id="KW-0315">Glutamine amidotransferase</keyword>
<dbReference type="PROSITE" id="PS51278">
    <property type="entry name" value="GATASE_TYPE_2"/>
    <property type="match status" value="1"/>
</dbReference>
<dbReference type="GO" id="GO:0006529">
    <property type="term" value="P:asparagine biosynthetic process"/>
    <property type="evidence" value="ECO:0007669"/>
    <property type="project" value="UniProtKB-KW"/>
</dbReference>
<comment type="similarity">
    <text evidence="2">Belongs to the asparagine synthetase family.</text>
</comment>
<dbReference type="Gene3D" id="3.60.20.10">
    <property type="entry name" value="Glutamine Phosphoribosylpyrophosphate, subunit 1, domain 1"/>
    <property type="match status" value="1"/>
</dbReference>
<keyword evidence="13" id="KW-1185">Reference proteome</keyword>
<dbReference type="InterPro" id="IPR017932">
    <property type="entry name" value="GATase_2_dom"/>
</dbReference>
<feature type="site" description="Important for beta-aspartyl-AMP intermediate formation" evidence="10">
    <location>
        <position position="365"/>
    </location>
</feature>
<dbReference type="NCBIfam" id="TIGR01536">
    <property type="entry name" value="asn_synth_AEB"/>
    <property type="match status" value="1"/>
</dbReference>
<dbReference type="InterPro" id="IPR006426">
    <property type="entry name" value="Asn_synth_AEB"/>
</dbReference>
<dbReference type="GO" id="GO:0005524">
    <property type="term" value="F:ATP binding"/>
    <property type="evidence" value="ECO:0007669"/>
    <property type="project" value="UniProtKB-KW"/>
</dbReference>
<evidence type="ECO:0000256" key="7">
    <source>
        <dbReference type="ARBA" id="ARBA00048741"/>
    </source>
</evidence>
<evidence type="ECO:0000313" key="12">
    <source>
        <dbReference type="EMBL" id="RSL17380.1"/>
    </source>
</evidence>
<evidence type="ECO:0000256" key="6">
    <source>
        <dbReference type="ARBA" id="ARBA00022962"/>
    </source>
</evidence>
<dbReference type="Proteomes" id="UP000269669">
    <property type="component" value="Unassembled WGS sequence"/>
</dbReference>
<dbReference type="InterPro" id="IPR051786">
    <property type="entry name" value="ASN_synthetase/amidase"/>
</dbReference>
<evidence type="ECO:0000259" key="11">
    <source>
        <dbReference type="PROSITE" id="PS51278"/>
    </source>
</evidence>
<evidence type="ECO:0000256" key="2">
    <source>
        <dbReference type="ARBA" id="ARBA00005752"/>
    </source>
</evidence>
<dbReference type="Pfam" id="PF00733">
    <property type="entry name" value="Asn_synthase"/>
    <property type="match status" value="1"/>
</dbReference>
<dbReference type="RefSeq" id="WP_125485874.1">
    <property type="nucleotide sequence ID" value="NZ_RSDW01000001.1"/>
</dbReference>
<evidence type="ECO:0000256" key="5">
    <source>
        <dbReference type="ARBA" id="ARBA00022840"/>
    </source>
</evidence>
<feature type="binding site" evidence="9">
    <location>
        <begin position="363"/>
        <end position="364"/>
    </location>
    <ligand>
        <name>ATP</name>
        <dbReference type="ChEBI" id="CHEBI:30616"/>
    </ligand>
</feature>
<dbReference type="AlphaFoldDB" id="A0A3R9WHK9"/>
<sequence>MCGICGKFAFGPNETVSPELVRAMAATIRHRGPDDEGYYVSGPVGLGFRRLSIIDLQSGHQPLSNEDGSIWIVFNGEIYNYQELRSLLLSKGHVFKTKTDTEVIIHLYEEYGPDCLKELRGMFAFAIWDGNAKTLFLARDRVGIKPLYYCLDDSCLVFASEIKAILADPSIDRQIAPELIDRFLTFLYVPGEETLLNGISKLAPGHYLLVNDGKAIIRQYWDLRFREPLEAVSAQDAEAGLRDLLIETVGLHMIADVPVGILLSGGIDSTGILSLAVNATDKKISTFTVGFSGNEIADERPFARLVADKFGTQHYDMTISADDFAAFLPRYIWHMEEPVCEPPAIALYYVSKLAKKYVTVLLSGEGGDEAFAGYSNYRNLVWLERLKANGSWLNSIFAKGFSLADSLLGSRRLSEYGPLMKEHFPDYYYSRTSNPNRFTGNGLGKVYSSDFAEAIDREHSLEPVRRLQNHVRDHNTLDAMLYIDTKTWLPDDLLIKADKMTMANSIELRVPLLDHRVLEFAASLPPSLKLKGHNTKYILKQALSQKIPNEIRNRKKAGFPVPYESWLRNDLKDVIWDVLTDSKTISRGYFRKAAIESLLKANSNGANYSKEIFSLLSLELWQRTFLDKEQVAL</sequence>
<evidence type="ECO:0000256" key="9">
    <source>
        <dbReference type="PIRSR" id="PIRSR001589-2"/>
    </source>
</evidence>
<keyword evidence="4 9" id="KW-0547">Nucleotide-binding</keyword>
<organism evidence="12 13">
    <name type="scientific">Edaphobacter aggregans</name>
    <dbReference type="NCBI Taxonomy" id="570835"/>
    <lineage>
        <taxon>Bacteria</taxon>
        <taxon>Pseudomonadati</taxon>
        <taxon>Acidobacteriota</taxon>
        <taxon>Terriglobia</taxon>
        <taxon>Terriglobales</taxon>
        <taxon>Acidobacteriaceae</taxon>
        <taxon>Edaphobacter</taxon>
    </lineage>
</organism>
<dbReference type="Pfam" id="PF13537">
    <property type="entry name" value="GATase_7"/>
    <property type="match status" value="1"/>
</dbReference>
<evidence type="ECO:0000256" key="1">
    <source>
        <dbReference type="ARBA" id="ARBA00005187"/>
    </source>
</evidence>
<dbReference type="Gene3D" id="3.40.50.620">
    <property type="entry name" value="HUPs"/>
    <property type="match status" value="1"/>
</dbReference>
<feature type="domain" description="Glutamine amidotransferase type-2" evidence="11">
    <location>
        <begin position="2"/>
        <end position="213"/>
    </location>
</feature>